<dbReference type="Gene3D" id="3.30.2310.20">
    <property type="entry name" value="RelE-like"/>
    <property type="match status" value="1"/>
</dbReference>
<dbReference type="PANTHER" id="PTHR38813">
    <property type="match status" value="1"/>
</dbReference>
<dbReference type="OrthoDB" id="5570653at2"/>
<dbReference type="SUPFAM" id="SSF143011">
    <property type="entry name" value="RelE-like"/>
    <property type="match status" value="1"/>
</dbReference>
<dbReference type="EMBL" id="SMFL01000001">
    <property type="protein sequence ID" value="TDE18146.1"/>
    <property type="molecule type" value="Genomic_DNA"/>
</dbReference>
<dbReference type="InterPro" id="IPR052747">
    <property type="entry name" value="TA_system_RelE_toxin"/>
</dbReference>
<accession>A0A4R5DUD5</accession>
<reference evidence="1 2" key="1">
    <citation type="submission" date="2019-03" db="EMBL/GenBank/DDBJ databases">
        <title>Dyadobacter AR-3-6 sp. nov., isolated from arctic soil.</title>
        <authorList>
            <person name="Chaudhary D.K."/>
        </authorList>
    </citation>
    <scope>NUCLEOTIDE SEQUENCE [LARGE SCALE GENOMIC DNA]</scope>
    <source>
        <strain evidence="1 2">AR-3-6</strain>
    </source>
</reference>
<evidence type="ECO:0000313" key="2">
    <source>
        <dbReference type="Proteomes" id="UP000294850"/>
    </source>
</evidence>
<dbReference type="InterPro" id="IPR035093">
    <property type="entry name" value="RelE/ParE_toxin_dom_sf"/>
</dbReference>
<dbReference type="PANTHER" id="PTHR38813:SF1">
    <property type="entry name" value="TOXIN RELE1-RELATED"/>
    <property type="match status" value="1"/>
</dbReference>
<dbReference type="RefSeq" id="WP_131955775.1">
    <property type="nucleotide sequence ID" value="NZ_SMFL01000001.1"/>
</dbReference>
<keyword evidence="2" id="KW-1185">Reference proteome</keyword>
<comment type="caution">
    <text evidence="1">The sequence shown here is derived from an EMBL/GenBank/DDBJ whole genome shotgun (WGS) entry which is preliminary data.</text>
</comment>
<proteinExistence type="predicted"/>
<name>A0A4R5DUD5_9BACT</name>
<dbReference type="AlphaFoldDB" id="A0A4R5DUD5"/>
<dbReference type="Proteomes" id="UP000294850">
    <property type="component" value="Unassembled WGS sequence"/>
</dbReference>
<gene>
    <name evidence="1" type="ORF">E0F88_00955</name>
</gene>
<organism evidence="1 2">
    <name type="scientific">Dyadobacter psychrotolerans</name>
    <dbReference type="NCBI Taxonomy" id="2541721"/>
    <lineage>
        <taxon>Bacteria</taxon>
        <taxon>Pseudomonadati</taxon>
        <taxon>Bacteroidota</taxon>
        <taxon>Cytophagia</taxon>
        <taxon>Cytophagales</taxon>
        <taxon>Spirosomataceae</taxon>
        <taxon>Dyadobacter</taxon>
    </lineage>
</organism>
<evidence type="ECO:0008006" key="3">
    <source>
        <dbReference type="Google" id="ProtNLM"/>
    </source>
</evidence>
<evidence type="ECO:0000313" key="1">
    <source>
        <dbReference type="EMBL" id="TDE18146.1"/>
    </source>
</evidence>
<protein>
    <recommendedName>
        <fullName evidence="3">Type II toxin-antitoxin system RelE/ParE family toxin</fullName>
    </recommendedName>
</protein>
<sequence length="93" mass="11075">MEVRYKIRFKKALLSTPKHIQKSVFDLVLRLEPSETLEEAGVDYKRMEGQKKTDNYYRIRIGQYRLGLEYLKPEVVLITILIRGDIYKVFPPK</sequence>